<dbReference type="NCBIfam" id="TIGR03261">
    <property type="entry name" value="phnS2"/>
    <property type="match status" value="1"/>
</dbReference>
<evidence type="ECO:0000256" key="1">
    <source>
        <dbReference type="ARBA" id="ARBA00022729"/>
    </source>
</evidence>
<dbReference type="GO" id="GO:0015888">
    <property type="term" value="P:thiamine transport"/>
    <property type="evidence" value="ECO:0007669"/>
    <property type="project" value="TreeGrafter"/>
</dbReference>
<dbReference type="InterPro" id="IPR026045">
    <property type="entry name" value="Ferric-bd"/>
</dbReference>
<comment type="caution">
    <text evidence="3">The sequence shown here is derived from an EMBL/GenBank/DDBJ whole genome shotgun (WGS) entry which is preliminary data.</text>
</comment>
<keyword evidence="4" id="KW-1185">Reference proteome</keyword>
<feature type="signal peptide" evidence="2">
    <location>
        <begin position="1"/>
        <end position="25"/>
    </location>
</feature>
<dbReference type="Gene3D" id="3.40.190.10">
    <property type="entry name" value="Periplasmic binding protein-like II"/>
    <property type="match status" value="2"/>
</dbReference>
<feature type="chain" id="PRO_5030906573" evidence="2">
    <location>
        <begin position="26"/>
        <end position="342"/>
    </location>
</feature>
<reference evidence="3 4" key="1">
    <citation type="journal article" date="2000" name="Arch. Microbiol.">
        <title>Rhodobaca bogoriensis gen. nov. and sp. nov., an alkaliphilic purple nonsulfur bacterium from African Rift Valley soda lakes.</title>
        <authorList>
            <person name="Milford A.D."/>
            <person name="Achenbach L.A."/>
            <person name="Jung D.O."/>
            <person name="Madigan M.T."/>
        </authorList>
    </citation>
    <scope>NUCLEOTIDE SEQUENCE [LARGE SCALE GENOMIC DNA]</scope>
    <source>
        <strain evidence="3 4">2376</strain>
    </source>
</reference>
<keyword evidence="1 2" id="KW-0732">Signal</keyword>
<dbReference type="GO" id="GO:0030975">
    <property type="term" value="F:thiamine binding"/>
    <property type="evidence" value="ECO:0007669"/>
    <property type="project" value="TreeGrafter"/>
</dbReference>
<name>A0A7Z0HZB7_9RHOB</name>
<proteinExistence type="predicted"/>
<dbReference type="PIRSF" id="PIRSF002825">
    <property type="entry name" value="CfbpA"/>
    <property type="match status" value="1"/>
</dbReference>
<evidence type="ECO:0000313" key="4">
    <source>
        <dbReference type="Proteomes" id="UP000529417"/>
    </source>
</evidence>
<dbReference type="Proteomes" id="UP000529417">
    <property type="component" value="Unassembled WGS sequence"/>
</dbReference>
<accession>A0A7Z0HZB7</accession>
<dbReference type="PANTHER" id="PTHR30006">
    <property type="entry name" value="THIAMINE-BINDING PERIPLASMIC PROTEIN-RELATED"/>
    <property type="match status" value="1"/>
</dbReference>
<gene>
    <name evidence="3" type="ORF">HUK65_08670</name>
</gene>
<dbReference type="Pfam" id="PF13343">
    <property type="entry name" value="SBP_bac_6"/>
    <property type="match status" value="1"/>
</dbReference>
<dbReference type="AlphaFoldDB" id="A0A7Z0HZB7"/>
<dbReference type="PANTHER" id="PTHR30006:SF2">
    <property type="entry name" value="ABC TRANSPORTER SUBSTRATE-BINDING PROTEIN"/>
    <property type="match status" value="1"/>
</dbReference>
<dbReference type="GO" id="GO:0030288">
    <property type="term" value="C:outer membrane-bounded periplasmic space"/>
    <property type="evidence" value="ECO:0007669"/>
    <property type="project" value="TreeGrafter"/>
</dbReference>
<dbReference type="GO" id="GO:0030976">
    <property type="term" value="F:thiamine pyrophosphate binding"/>
    <property type="evidence" value="ECO:0007669"/>
    <property type="project" value="TreeGrafter"/>
</dbReference>
<sequence length="342" mass="36629">MKTGLKLGVAIGALALAATAGQVDARTALTVYTALENDQLGPFKAAIEEAVPDVEVVWVRDSTGVITARFLAEADNPQADIVLGLAVSSLMMFDEAGLLASYAPAGADELKPQFADRRDEPTWLGMDAYVGVICYNTAMGEAMGLETPTSWADLLAPEFEGQIVMPHPASSGTGYLTVAAWLQLMGEDDGWDFMDGLHQNIAGYLHSGSAPCVQAARGERLVGIALDMRGVQEQAMGAPLEVVIPSEGVGWEMEAAAIVEGTDHMDLAQQVMDWAASREANDLYQETYAIVAHPDADNYPDGYPAGVEEALIDNDFGWMAANRDRVLEEWASRYEAKAAPRD</sequence>
<dbReference type="EMBL" id="JACBXS010000014">
    <property type="protein sequence ID" value="NYS25066.1"/>
    <property type="molecule type" value="Genomic_DNA"/>
</dbReference>
<evidence type="ECO:0000313" key="3">
    <source>
        <dbReference type="EMBL" id="NYS25066.1"/>
    </source>
</evidence>
<dbReference type="CDD" id="cd13544">
    <property type="entry name" value="PBP2_Fbp_like_1"/>
    <property type="match status" value="1"/>
</dbReference>
<dbReference type="SUPFAM" id="SSF53850">
    <property type="entry name" value="Periplasmic binding protein-like II"/>
    <property type="match status" value="1"/>
</dbReference>
<dbReference type="RefSeq" id="WP_179905770.1">
    <property type="nucleotide sequence ID" value="NZ_JACBXS010000014.1"/>
</dbReference>
<evidence type="ECO:0000256" key="2">
    <source>
        <dbReference type="SAM" id="SignalP"/>
    </source>
</evidence>
<dbReference type="InterPro" id="IPR017663">
    <property type="entry name" value="ABC_2-AEP-bd"/>
</dbReference>
<organism evidence="3 4">
    <name type="scientific">Rhabdonatronobacter sediminivivens</name>
    <dbReference type="NCBI Taxonomy" id="2743469"/>
    <lineage>
        <taxon>Bacteria</taxon>
        <taxon>Pseudomonadati</taxon>
        <taxon>Pseudomonadota</taxon>
        <taxon>Alphaproteobacteria</taxon>
        <taxon>Rhodobacterales</taxon>
        <taxon>Paracoccaceae</taxon>
        <taxon>Rhabdonatronobacter</taxon>
    </lineage>
</organism>
<protein>
    <submittedName>
        <fullName evidence="3">Putative 2-aminoethylphosphonate ABC transporter substrate-binding protein</fullName>
    </submittedName>
</protein>